<comment type="similarity">
    <text evidence="1">Belongs to the plasmid mobilization pre family.</text>
</comment>
<dbReference type="EMBL" id="CYZL01000001">
    <property type="protein sequence ID" value="CUN53397.1"/>
    <property type="molecule type" value="Genomic_DNA"/>
</dbReference>
<dbReference type="Proteomes" id="UP000095679">
    <property type="component" value="Unassembled WGS sequence"/>
</dbReference>
<dbReference type="CDD" id="cd17242">
    <property type="entry name" value="MobM_relaxase"/>
    <property type="match status" value="1"/>
</dbReference>
<proteinExistence type="inferred from homology"/>
<keyword evidence="2" id="KW-0175">Coiled coil</keyword>
<reference evidence="3 4" key="1">
    <citation type="submission" date="2015-09" db="EMBL/GenBank/DDBJ databases">
        <authorList>
            <consortium name="Pathogen Informatics"/>
        </authorList>
    </citation>
    <scope>NUCLEOTIDE SEQUENCE [LARGE SCALE GENOMIC DNA]</scope>
    <source>
        <strain evidence="3 4">2789STDY5834835</strain>
    </source>
</reference>
<organism evidence="3 4">
    <name type="scientific">Anaerobutyricum hallii</name>
    <dbReference type="NCBI Taxonomy" id="39488"/>
    <lineage>
        <taxon>Bacteria</taxon>
        <taxon>Bacillati</taxon>
        <taxon>Bacillota</taxon>
        <taxon>Clostridia</taxon>
        <taxon>Lachnospirales</taxon>
        <taxon>Lachnospiraceae</taxon>
        <taxon>Anaerobutyricum</taxon>
    </lineage>
</organism>
<accession>A0A173XR72</accession>
<dbReference type="InterPro" id="IPR001668">
    <property type="entry name" value="Mob_Pre"/>
</dbReference>
<dbReference type="GO" id="GO:0006310">
    <property type="term" value="P:DNA recombination"/>
    <property type="evidence" value="ECO:0007669"/>
    <property type="project" value="InterPro"/>
</dbReference>
<sequence>MSYCFMSIEKIKTGGALMAKYHHNYRLVEVENADASLKHRNEELVKLPVRNGLQVDPQEVFRERIKSLPYYQSHKIRKNAVHALEVVTTFSKDEFVDIEKWKQKNVEWMKDTFNIAGDGKDNVISMVYHGDEAGNVHCHALVIPVDERGHLNARRFINGSRAMSEHQTTYAKYMQSFGLKRGLKGSQARHKDIKRFYAELNQAISRVPEQLPGESFEKYMERSIDQLKTGYASALRGIKEAETKQLRHVNRKYQDCREAIEREFKGRHEIKKEVQELTVKKENLQEEIDNLNENLCLIQDTLEEQEEKAKKYDKFVAGLEAFTKEHPEQAAAFREEVAYILDYTQPEVDLSIEEER</sequence>
<gene>
    <name evidence="3" type="ORF">ERS852450_00183</name>
</gene>
<protein>
    <submittedName>
        <fullName evidence="3">Plasmid recombination enzyme</fullName>
    </submittedName>
</protein>
<dbReference type="Gene3D" id="3.30.930.30">
    <property type="match status" value="1"/>
</dbReference>
<evidence type="ECO:0000313" key="4">
    <source>
        <dbReference type="Proteomes" id="UP000095679"/>
    </source>
</evidence>
<evidence type="ECO:0000313" key="3">
    <source>
        <dbReference type="EMBL" id="CUN53397.1"/>
    </source>
</evidence>
<name>A0A173XR72_9FIRM</name>
<feature type="coiled-coil region" evidence="2">
    <location>
        <begin position="267"/>
        <end position="294"/>
    </location>
</feature>
<evidence type="ECO:0000256" key="2">
    <source>
        <dbReference type="SAM" id="Coils"/>
    </source>
</evidence>
<evidence type="ECO:0000256" key="1">
    <source>
        <dbReference type="ARBA" id="ARBA00010657"/>
    </source>
</evidence>
<dbReference type="AlphaFoldDB" id="A0A173XR72"/>
<dbReference type="NCBIfam" id="NF041497">
    <property type="entry name" value="MobV"/>
    <property type="match status" value="1"/>
</dbReference>
<dbReference type="GO" id="GO:0003677">
    <property type="term" value="F:DNA binding"/>
    <property type="evidence" value="ECO:0007669"/>
    <property type="project" value="InterPro"/>
</dbReference>
<dbReference type="Pfam" id="PF01076">
    <property type="entry name" value="Mob_Pre"/>
    <property type="match status" value="1"/>
</dbReference>
<dbReference type="RefSeq" id="WP_055297867.1">
    <property type="nucleotide sequence ID" value="NZ_BLYK01000002.1"/>
</dbReference>